<keyword evidence="4 8" id="KW-0812">Transmembrane</keyword>
<accession>A0ABP0Y213</accession>
<evidence type="ECO:0000256" key="7">
    <source>
        <dbReference type="SAM" id="MobiDB-lite"/>
    </source>
</evidence>
<protein>
    <recommendedName>
        <fullName evidence="11">Folate-biopterin transporter 6</fullName>
    </recommendedName>
</protein>
<reference evidence="9 10" key="1">
    <citation type="submission" date="2024-03" db="EMBL/GenBank/DDBJ databases">
        <authorList>
            <person name="Gkanogiannis A."/>
            <person name="Becerra Lopez-Lavalle L."/>
        </authorList>
    </citation>
    <scope>NUCLEOTIDE SEQUENCE [LARGE SCALE GENOMIC DNA]</scope>
</reference>
<gene>
    <name evidence="9" type="ORF">CITCOLO1_LOCUS4494</name>
</gene>
<feature type="transmembrane region" description="Helical" evidence="8">
    <location>
        <begin position="214"/>
        <end position="232"/>
    </location>
</feature>
<evidence type="ECO:0008006" key="11">
    <source>
        <dbReference type="Google" id="ProtNLM"/>
    </source>
</evidence>
<feature type="transmembrane region" description="Helical" evidence="8">
    <location>
        <begin position="339"/>
        <end position="359"/>
    </location>
</feature>
<keyword evidence="5 8" id="KW-1133">Transmembrane helix</keyword>
<keyword evidence="10" id="KW-1185">Reference proteome</keyword>
<feature type="compositionally biased region" description="Basic and acidic residues" evidence="7">
    <location>
        <begin position="8"/>
        <end position="17"/>
    </location>
</feature>
<dbReference type="Pfam" id="PF03092">
    <property type="entry name" value="BT1"/>
    <property type="match status" value="1"/>
</dbReference>
<dbReference type="PANTHER" id="PTHR31585:SF44">
    <property type="entry name" value="FOLATE-BIOPTERIN TRANSPORTER 6-RELATED"/>
    <property type="match status" value="1"/>
</dbReference>
<evidence type="ECO:0000256" key="4">
    <source>
        <dbReference type="ARBA" id="ARBA00022692"/>
    </source>
</evidence>
<dbReference type="CDD" id="cd17484">
    <property type="entry name" value="MFS_FBT"/>
    <property type="match status" value="1"/>
</dbReference>
<evidence type="ECO:0000256" key="2">
    <source>
        <dbReference type="ARBA" id="ARBA00007015"/>
    </source>
</evidence>
<feature type="transmembrane region" description="Helical" evidence="8">
    <location>
        <begin position="119"/>
        <end position="138"/>
    </location>
</feature>
<name>A0ABP0Y213_9ROSI</name>
<feature type="transmembrane region" description="Helical" evidence="8">
    <location>
        <begin position="443"/>
        <end position="464"/>
    </location>
</feature>
<comment type="subcellular location">
    <subcellularLocation>
        <location evidence="1">Membrane</location>
        <topology evidence="1">Multi-pass membrane protein</topology>
    </subcellularLocation>
</comment>
<feature type="transmembrane region" description="Helical" evidence="8">
    <location>
        <begin position="275"/>
        <end position="296"/>
    </location>
</feature>
<evidence type="ECO:0000256" key="3">
    <source>
        <dbReference type="ARBA" id="ARBA00022448"/>
    </source>
</evidence>
<comment type="similarity">
    <text evidence="2">Belongs to the major facilitator superfamily. Folate-biopterin transporter (TC 2.A.71) family.</text>
</comment>
<evidence type="ECO:0000313" key="9">
    <source>
        <dbReference type="EMBL" id="CAK9312787.1"/>
    </source>
</evidence>
<proteinExistence type="inferred from homology"/>
<dbReference type="EMBL" id="OZ021745">
    <property type="protein sequence ID" value="CAK9312787.1"/>
    <property type="molecule type" value="Genomic_DNA"/>
</dbReference>
<dbReference type="PANTHER" id="PTHR31585">
    <property type="entry name" value="FOLATE-BIOPTERIN TRANSPORTER 1, CHLOROPLASTIC"/>
    <property type="match status" value="1"/>
</dbReference>
<evidence type="ECO:0000313" key="10">
    <source>
        <dbReference type="Proteomes" id="UP001642487"/>
    </source>
</evidence>
<evidence type="ECO:0000256" key="1">
    <source>
        <dbReference type="ARBA" id="ARBA00004141"/>
    </source>
</evidence>
<feature type="transmembrane region" description="Helical" evidence="8">
    <location>
        <begin position="144"/>
        <end position="165"/>
    </location>
</feature>
<feature type="transmembrane region" description="Helical" evidence="8">
    <location>
        <begin position="308"/>
        <end position="327"/>
    </location>
</feature>
<evidence type="ECO:0000256" key="6">
    <source>
        <dbReference type="ARBA" id="ARBA00023136"/>
    </source>
</evidence>
<dbReference type="InterPro" id="IPR039309">
    <property type="entry name" value="BT1"/>
</dbReference>
<feature type="transmembrane region" description="Helical" evidence="8">
    <location>
        <begin position="49"/>
        <end position="68"/>
    </location>
</feature>
<dbReference type="SUPFAM" id="SSF103473">
    <property type="entry name" value="MFS general substrate transporter"/>
    <property type="match status" value="1"/>
</dbReference>
<evidence type="ECO:0000256" key="8">
    <source>
        <dbReference type="SAM" id="Phobius"/>
    </source>
</evidence>
<evidence type="ECO:0000256" key="5">
    <source>
        <dbReference type="ARBA" id="ARBA00022989"/>
    </source>
</evidence>
<dbReference type="InterPro" id="IPR036259">
    <property type="entry name" value="MFS_trans_sf"/>
</dbReference>
<organism evidence="9 10">
    <name type="scientific">Citrullus colocynthis</name>
    <name type="common">colocynth</name>
    <dbReference type="NCBI Taxonomy" id="252529"/>
    <lineage>
        <taxon>Eukaryota</taxon>
        <taxon>Viridiplantae</taxon>
        <taxon>Streptophyta</taxon>
        <taxon>Embryophyta</taxon>
        <taxon>Tracheophyta</taxon>
        <taxon>Spermatophyta</taxon>
        <taxon>Magnoliopsida</taxon>
        <taxon>eudicotyledons</taxon>
        <taxon>Gunneridae</taxon>
        <taxon>Pentapetalae</taxon>
        <taxon>rosids</taxon>
        <taxon>fabids</taxon>
        <taxon>Cucurbitales</taxon>
        <taxon>Cucurbitaceae</taxon>
        <taxon>Benincaseae</taxon>
        <taxon>Citrullus</taxon>
    </lineage>
</organism>
<dbReference type="Gene3D" id="1.20.1250.20">
    <property type="entry name" value="MFS general substrate transporter like domains"/>
    <property type="match status" value="1"/>
</dbReference>
<keyword evidence="6 8" id="KW-0472">Membrane</keyword>
<feature type="region of interest" description="Disordered" evidence="7">
    <location>
        <begin position="1"/>
        <end position="24"/>
    </location>
</feature>
<keyword evidence="3" id="KW-0813">Transport</keyword>
<feature type="transmembrane region" description="Helical" evidence="8">
    <location>
        <begin position="88"/>
        <end position="107"/>
    </location>
</feature>
<feature type="transmembrane region" description="Helical" evidence="8">
    <location>
        <begin position="186"/>
        <end position="208"/>
    </location>
</feature>
<sequence length="508" mass="55649">MGNGSLREAPRMGKEPNSDPPNNNSKLISIMSQPFRWLKMLSSELNPSFIAGVILVYGLSHGFSSSFFKVVSDYYWKDVQKLQPSVVQIYIGIYAIPWVMKPIWGLLTDAFPVRGYLRRPYFVIAGVVGATSAVAVAVKGGLGVLEALGLLIGISGAMAIADVTIDACIVRNSIEVQWLAQDLQSLCGACSSIGHLIGYSTSGVFVHLLGAQEALGILAIPPAMIILLGFFMHETPSTTFQYNGKSKAGSIKHVGVAIRDTCKAIKYPHVWKPSLFMFLCLSLSISTHEGQFYWYTDKKAGPAFSQESVGLIYAIGSAASLIGVLIYHKTLRDLKFRRILFFAQIFYGVAGFLDVIFVLRWNLALKIPDQLFVVLEECVTRIVARIRWTPMMVLNTRLCSVGIEGTFFALLACIDSLGTLCSKWSGGLVLHAFGVTRSDFRNLWLVVLLRTVLRFVVVAFVFLVPDASQSDILVPSDQTMISKISCSTTVKEDGDCIPLVSMKGEGRG</sequence>
<dbReference type="Proteomes" id="UP001642487">
    <property type="component" value="Chromosome 11"/>
</dbReference>